<accession>X1S8N1</accession>
<comment type="caution">
    <text evidence="1">The sequence shown here is derived from an EMBL/GenBank/DDBJ whole genome shotgun (WGS) entry which is preliminary data.</text>
</comment>
<organism evidence="1">
    <name type="scientific">marine sediment metagenome</name>
    <dbReference type="NCBI Taxonomy" id="412755"/>
    <lineage>
        <taxon>unclassified sequences</taxon>
        <taxon>metagenomes</taxon>
        <taxon>ecological metagenomes</taxon>
    </lineage>
</organism>
<evidence type="ECO:0000313" key="1">
    <source>
        <dbReference type="EMBL" id="GAI71790.1"/>
    </source>
</evidence>
<sequence length="86" mass="9558">MLLAEPEGDEYLMHPGIRGKRCVECGVFPEVENIDWFTCSICGQVVCVDCRKAHVPLCFAKTWGMVEVGPDGELINVEKPRSFTLG</sequence>
<protein>
    <submittedName>
        <fullName evidence="1">Uncharacterized protein</fullName>
    </submittedName>
</protein>
<proteinExistence type="predicted"/>
<name>X1S8N1_9ZZZZ</name>
<dbReference type="EMBL" id="BARW01001035">
    <property type="protein sequence ID" value="GAI71790.1"/>
    <property type="molecule type" value="Genomic_DNA"/>
</dbReference>
<dbReference type="AlphaFoldDB" id="X1S8N1"/>
<reference evidence="1" key="1">
    <citation type="journal article" date="2014" name="Front. Microbiol.">
        <title>High frequency of phylogenetically diverse reductive dehalogenase-homologous genes in deep subseafloor sedimentary metagenomes.</title>
        <authorList>
            <person name="Kawai M."/>
            <person name="Futagami T."/>
            <person name="Toyoda A."/>
            <person name="Takaki Y."/>
            <person name="Nishi S."/>
            <person name="Hori S."/>
            <person name="Arai W."/>
            <person name="Tsubouchi T."/>
            <person name="Morono Y."/>
            <person name="Uchiyama I."/>
            <person name="Ito T."/>
            <person name="Fujiyama A."/>
            <person name="Inagaki F."/>
            <person name="Takami H."/>
        </authorList>
    </citation>
    <scope>NUCLEOTIDE SEQUENCE</scope>
    <source>
        <strain evidence="1">Expedition CK06-06</strain>
    </source>
</reference>
<gene>
    <name evidence="1" type="ORF">S12H4_03607</name>
</gene>